<reference evidence="3" key="1">
    <citation type="submission" date="2011-06" db="EMBL/GenBank/DDBJ databases">
        <title>Complete genome sequence of Paenibacillus mucilaginosus KNP414.</title>
        <authorList>
            <person name="Wang J."/>
            <person name="Hu S."/>
            <person name="Hu X."/>
            <person name="Zhang B."/>
            <person name="Dong D."/>
            <person name="Zhang S."/>
            <person name="Zhao K."/>
            <person name="Wu D."/>
        </authorList>
    </citation>
    <scope>NUCLEOTIDE SEQUENCE [LARGE SCALE GENOMIC DNA]</scope>
    <source>
        <strain evidence="3">KNP414</strain>
    </source>
</reference>
<dbReference type="Gene3D" id="3.10.180.10">
    <property type="entry name" value="2,3-Dihydroxybiphenyl 1,2-Dioxygenase, domain 1"/>
    <property type="match status" value="1"/>
</dbReference>
<dbReference type="AlphaFoldDB" id="F8FJL3"/>
<dbReference type="InterPro" id="IPR028973">
    <property type="entry name" value="PhnB-like"/>
</dbReference>
<dbReference type="RefSeq" id="WP_013918017.1">
    <property type="nucleotide sequence ID" value="NC_015690.1"/>
</dbReference>
<dbReference type="Proteomes" id="UP000006620">
    <property type="component" value="Chromosome"/>
</dbReference>
<accession>F8FJL3</accession>
<dbReference type="SUPFAM" id="SSF54593">
    <property type="entry name" value="Glyoxalase/Bleomycin resistance protein/Dihydroxybiphenyl dioxygenase"/>
    <property type="match status" value="1"/>
</dbReference>
<dbReference type="HOGENOM" id="CLU_046006_17_3_9"/>
<dbReference type="InterPro" id="IPR004360">
    <property type="entry name" value="Glyas_Fos-R_dOase_dom"/>
</dbReference>
<dbReference type="KEGG" id="pms:KNP414_04331"/>
<dbReference type="EMBL" id="CP002869">
    <property type="protein sequence ID" value="AEI42863.1"/>
    <property type="molecule type" value="Genomic_DNA"/>
</dbReference>
<dbReference type="PANTHER" id="PTHR33990:SF1">
    <property type="entry name" value="PROTEIN YJDN"/>
    <property type="match status" value="1"/>
</dbReference>
<reference evidence="2 3" key="2">
    <citation type="journal article" date="2013" name="Genome Announc.">
        <title>Genome Sequence of Growth-Improving Paenibacillus mucilaginosus Strain KNP414.</title>
        <authorList>
            <person name="Lu J.J."/>
            <person name="Wang J.F."/>
            <person name="Hu X.F."/>
        </authorList>
    </citation>
    <scope>NUCLEOTIDE SEQUENCE [LARGE SCALE GENOMIC DNA]</scope>
    <source>
        <strain evidence="2 3">KNP414</strain>
    </source>
</reference>
<proteinExistence type="predicted"/>
<protein>
    <recommendedName>
        <fullName evidence="1">Glyoxalase/fosfomycin resistance/dioxygenase domain-containing protein</fullName>
    </recommendedName>
</protein>
<dbReference type="Pfam" id="PF00903">
    <property type="entry name" value="Glyoxalase"/>
    <property type="match status" value="1"/>
</dbReference>
<organism evidence="2 3">
    <name type="scientific">Paenibacillus mucilaginosus (strain KNP414)</name>
    <dbReference type="NCBI Taxonomy" id="1036673"/>
    <lineage>
        <taxon>Bacteria</taxon>
        <taxon>Bacillati</taxon>
        <taxon>Bacillota</taxon>
        <taxon>Bacilli</taxon>
        <taxon>Bacillales</taxon>
        <taxon>Paenibacillaceae</taxon>
        <taxon>Paenibacillus</taxon>
    </lineage>
</organism>
<dbReference type="InterPro" id="IPR029068">
    <property type="entry name" value="Glyas_Bleomycin-R_OHBP_Dase"/>
</dbReference>
<gene>
    <name evidence="2" type="ordered locus">KNP414_04331</name>
</gene>
<dbReference type="PANTHER" id="PTHR33990">
    <property type="entry name" value="PROTEIN YJDN-RELATED"/>
    <property type="match status" value="1"/>
</dbReference>
<sequence length="148" mass="16402">MTFQVTPFIMLNGNAREAIQFYESALEARVVFMQTFGEGPEDPSYPLPAHAKDWVAHAVLKIGEAELFVADSISDKPNETGNRLQICITTPDTETSARFYDALLEGGQVVMPLQEVYFSPALGIVTDRFGITIQIFTPRDEARDGTVQ</sequence>
<evidence type="ECO:0000313" key="3">
    <source>
        <dbReference type="Proteomes" id="UP000006620"/>
    </source>
</evidence>
<evidence type="ECO:0000313" key="2">
    <source>
        <dbReference type="EMBL" id="AEI42863.1"/>
    </source>
</evidence>
<name>F8FJL3_PAEMK</name>
<dbReference type="PATRIC" id="fig|1036673.3.peg.3981"/>
<dbReference type="CDD" id="cd06588">
    <property type="entry name" value="PhnB_like"/>
    <property type="match status" value="1"/>
</dbReference>
<feature type="domain" description="Glyoxalase/fosfomycin resistance/dioxygenase" evidence="1">
    <location>
        <begin position="11"/>
        <end position="135"/>
    </location>
</feature>
<evidence type="ECO:0000259" key="1">
    <source>
        <dbReference type="Pfam" id="PF00903"/>
    </source>
</evidence>